<dbReference type="GO" id="GO:0003700">
    <property type="term" value="F:DNA-binding transcription factor activity"/>
    <property type="evidence" value="ECO:0007669"/>
    <property type="project" value="TreeGrafter"/>
</dbReference>
<comment type="subcellular location">
    <subcellularLocation>
        <location evidence="1">Nucleus</location>
    </subcellularLocation>
</comment>
<dbReference type="EMBL" id="JAGPYM010000009">
    <property type="protein sequence ID" value="KAH6890642.1"/>
    <property type="molecule type" value="Genomic_DNA"/>
</dbReference>
<sequence length="483" mass="54677">MSNRGGEFRSRRRSSATHEWMFLNAGPKDFGHVNRRPSLPDPRPRPEAGPDTSVPLTTVDDQTLSTWPDTETNNVDPWSDYNMDMYLLPSLSPLQLSPVETHLWEYFQKAISPSCVLNPNANPYQDVILRIAAHGGRASPLFHGVMSISANQLYNLGDRSFHESSWTYRHQALRGLRLETAKYEAGGQDVMCAGQIVAVILLMCFLEISHDCSDSWVLHANFGRSLIQSIEESRIYDPDIQALFTFANAYIVSHEIFAHTAWSPAQNHDYDNAIAELSDDESLQTMTGCSKDFLHILSCINVLAADVKRCSHSKQTSHEEVKGLDRRRLELERRLHGWNRDQQPNNLDDNIPEGVLVAETKRLAGLLYLYSRTSHLGPRDPCILRLTSRILRLISKVTFRTNAVLWPLFMVATLGVRPECDADRAAVLERLDCLQRTRQLGSVKKARKLIDNVWRIRDLEASASNLGWDILEMTACQDKISLA</sequence>
<reference evidence="4 5" key="1">
    <citation type="journal article" date="2021" name="Nat. Commun.">
        <title>Genetic determinants of endophytism in the Arabidopsis root mycobiome.</title>
        <authorList>
            <person name="Mesny F."/>
            <person name="Miyauchi S."/>
            <person name="Thiergart T."/>
            <person name="Pickel B."/>
            <person name="Atanasova L."/>
            <person name="Karlsson M."/>
            <person name="Huettel B."/>
            <person name="Barry K.W."/>
            <person name="Haridas S."/>
            <person name="Chen C."/>
            <person name="Bauer D."/>
            <person name="Andreopoulos W."/>
            <person name="Pangilinan J."/>
            <person name="LaButti K."/>
            <person name="Riley R."/>
            <person name="Lipzen A."/>
            <person name="Clum A."/>
            <person name="Drula E."/>
            <person name="Henrissat B."/>
            <person name="Kohler A."/>
            <person name="Grigoriev I.V."/>
            <person name="Martin F.M."/>
            <person name="Hacquard S."/>
        </authorList>
    </citation>
    <scope>NUCLEOTIDE SEQUENCE [LARGE SCALE GENOMIC DNA]</scope>
    <source>
        <strain evidence="4 5">MPI-CAGE-CH-0241</strain>
    </source>
</reference>
<dbReference type="Proteomes" id="UP000777438">
    <property type="component" value="Unassembled WGS sequence"/>
</dbReference>
<evidence type="ECO:0000313" key="5">
    <source>
        <dbReference type="Proteomes" id="UP000777438"/>
    </source>
</evidence>
<dbReference type="AlphaFoldDB" id="A0A9P8W5E4"/>
<evidence type="ECO:0000256" key="2">
    <source>
        <dbReference type="ARBA" id="ARBA00023242"/>
    </source>
</evidence>
<dbReference type="OrthoDB" id="5069333at2759"/>
<dbReference type="Pfam" id="PF11951">
    <property type="entry name" value="Fungal_trans_2"/>
    <property type="match status" value="1"/>
</dbReference>
<accession>A0A9P8W5E4</accession>
<protein>
    <submittedName>
        <fullName evidence="4">Fungal-specific transcription factor domain-containing protein</fullName>
    </submittedName>
</protein>
<dbReference type="GO" id="GO:0005634">
    <property type="term" value="C:nucleus"/>
    <property type="evidence" value="ECO:0007669"/>
    <property type="project" value="UniProtKB-SubCell"/>
</dbReference>
<gene>
    <name evidence="4" type="ORF">B0T10DRAFT_561141</name>
</gene>
<dbReference type="PANTHER" id="PTHR37534">
    <property type="entry name" value="TRANSCRIPTIONAL ACTIVATOR PROTEIN UGA3"/>
    <property type="match status" value="1"/>
</dbReference>
<dbReference type="GO" id="GO:0000976">
    <property type="term" value="F:transcription cis-regulatory region binding"/>
    <property type="evidence" value="ECO:0007669"/>
    <property type="project" value="TreeGrafter"/>
</dbReference>
<dbReference type="PANTHER" id="PTHR37534:SF49">
    <property type="entry name" value="LYSINE BIOSYNTHESIS REGULATORY PROTEIN LYS14"/>
    <property type="match status" value="1"/>
</dbReference>
<name>A0A9P8W5E4_9HYPO</name>
<evidence type="ECO:0000256" key="1">
    <source>
        <dbReference type="ARBA" id="ARBA00004123"/>
    </source>
</evidence>
<dbReference type="InterPro" id="IPR021858">
    <property type="entry name" value="Fun_TF"/>
</dbReference>
<feature type="region of interest" description="Disordered" evidence="3">
    <location>
        <begin position="22"/>
        <end position="58"/>
    </location>
</feature>
<comment type="caution">
    <text evidence="4">The sequence shown here is derived from an EMBL/GenBank/DDBJ whole genome shotgun (WGS) entry which is preliminary data.</text>
</comment>
<evidence type="ECO:0000256" key="3">
    <source>
        <dbReference type="SAM" id="MobiDB-lite"/>
    </source>
</evidence>
<proteinExistence type="predicted"/>
<organism evidence="4 5">
    <name type="scientific">Thelonectria olida</name>
    <dbReference type="NCBI Taxonomy" id="1576542"/>
    <lineage>
        <taxon>Eukaryota</taxon>
        <taxon>Fungi</taxon>
        <taxon>Dikarya</taxon>
        <taxon>Ascomycota</taxon>
        <taxon>Pezizomycotina</taxon>
        <taxon>Sordariomycetes</taxon>
        <taxon>Hypocreomycetidae</taxon>
        <taxon>Hypocreales</taxon>
        <taxon>Nectriaceae</taxon>
        <taxon>Thelonectria</taxon>
    </lineage>
</organism>
<keyword evidence="5" id="KW-1185">Reference proteome</keyword>
<dbReference type="GO" id="GO:0045944">
    <property type="term" value="P:positive regulation of transcription by RNA polymerase II"/>
    <property type="evidence" value="ECO:0007669"/>
    <property type="project" value="TreeGrafter"/>
</dbReference>
<keyword evidence="2" id="KW-0539">Nucleus</keyword>
<evidence type="ECO:0000313" key="4">
    <source>
        <dbReference type="EMBL" id="KAH6890642.1"/>
    </source>
</evidence>